<keyword evidence="2" id="KW-0902">Two-component regulatory system</keyword>
<dbReference type="STRING" id="497964.CfE428DRAFT_1985"/>
<dbReference type="AlphaFoldDB" id="B4CZ97"/>
<dbReference type="GO" id="GO:0000160">
    <property type="term" value="P:phosphorelay signal transduction system"/>
    <property type="evidence" value="ECO:0007669"/>
    <property type="project" value="UniProtKB-KW"/>
</dbReference>
<sequence>MNTNSEHGGRLKVLVVDDEPTILFTLKRILEHAGYEVHTAQSGREGWQTFQQGQWDLVTLDRSMPEMNGEEVAAEIRRVAPKTPIVLITGFTGAVVRTWLFDAILGKPFRPAELLDHLRLVLAKYAQPTQRQVA</sequence>
<dbReference type="Pfam" id="PF00072">
    <property type="entry name" value="Response_reg"/>
    <property type="match status" value="1"/>
</dbReference>
<evidence type="ECO:0000313" key="6">
    <source>
        <dbReference type="Proteomes" id="UP000005824"/>
    </source>
</evidence>
<feature type="domain" description="Response regulatory" evidence="4">
    <location>
        <begin position="12"/>
        <end position="122"/>
    </location>
</feature>
<gene>
    <name evidence="5" type="ORF">CfE428DRAFT_1985</name>
</gene>
<dbReference type="RefSeq" id="WP_006979310.1">
    <property type="nucleotide sequence ID" value="NZ_ABVL01000004.1"/>
</dbReference>
<feature type="modified residue" description="4-aspartylphosphate" evidence="3">
    <location>
        <position position="61"/>
    </location>
</feature>
<organism evidence="5 6">
    <name type="scientific">Chthoniobacter flavus Ellin428</name>
    <dbReference type="NCBI Taxonomy" id="497964"/>
    <lineage>
        <taxon>Bacteria</taxon>
        <taxon>Pseudomonadati</taxon>
        <taxon>Verrucomicrobiota</taxon>
        <taxon>Spartobacteria</taxon>
        <taxon>Chthoniobacterales</taxon>
        <taxon>Chthoniobacteraceae</taxon>
        <taxon>Chthoniobacter</taxon>
    </lineage>
</organism>
<keyword evidence="6" id="KW-1185">Reference proteome</keyword>
<dbReference type="InParanoid" id="B4CZ97"/>
<dbReference type="SMART" id="SM00448">
    <property type="entry name" value="REC"/>
    <property type="match status" value="1"/>
</dbReference>
<dbReference type="EMBL" id="ABVL01000004">
    <property type="protein sequence ID" value="EDY20788.1"/>
    <property type="molecule type" value="Genomic_DNA"/>
</dbReference>
<evidence type="ECO:0000256" key="3">
    <source>
        <dbReference type="PROSITE-ProRule" id="PRU00169"/>
    </source>
</evidence>
<dbReference type="Gene3D" id="3.40.50.2300">
    <property type="match status" value="1"/>
</dbReference>
<name>B4CZ97_9BACT</name>
<dbReference type="InterPro" id="IPR050595">
    <property type="entry name" value="Bact_response_regulator"/>
</dbReference>
<dbReference type="Proteomes" id="UP000005824">
    <property type="component" value="Unassembled WGS sequence"/>
</dbReference>
<evidence type="ECO:0000256" key="1">
    <source>
        <dbReference type="ARBA" id="ARBA00022553"/>
    </source>
</evidence>
<dbReference type="CDD" id="cd17574">
    <property type="entry name" value="REC_OmpR"/>
    <property type="match status" value="1"/>
</dbReference>
<comment type="caution">
    <text evidence="5">The sequence shown here is derived from an EMBL/GenBank/DDBJ whole genome shotgun (WGS) entry which is preliminary data.</text>
</comment>
<proteinExistence type="predicted"/>
<protein>
    <submittedName>
        <fullName evidence="5">Response regulator receiver protein</fullName>
    </submittedName>
</protein>
<dbReference type="PANTHER" id="PTHR44591">
    <property type="entry name" value="STRESS RESPONSE REGULATOR PROTEIN 1"/>
    <property type="match status" value="1"/>
</dbReference>
<dbReference type="InterPro" id="IPR011006">
    <property type="entry name" value="CheY-like_superfamily"/>
</dbReference>
<dbReference type="PANTHER" id="PTHR44591:SF14">
    <property type="entry name" value="PROTEIN PILG"/>
    <property type="match status" value="1"/>
</dbReference>
<accession>B4CZ97</accession>
<evidence type="ECO:0000313" key="5">
    <source>
        <dbReference type="EMBL" id="EDY20788.1"/>
    </source>
</evidence>
<evidence type="ECO:0000259" key="4">
    <source>
        <dbReference type="PROSITE" id="PS50110"/>
    </source>
</evidence>
<dbReference type="SUPFAM" id="SSF52172">
    <property type="entry name" value="CheY-like"/>
    <property type="match status" value="1"/>
</dbReference>
<dbReference type="PROSITE" id="PS50110">
    <property type="entry name" value="RESPONSE_REGULATORY"/>
    <property type="match status" value="1"/>
</dbReference>
<dbReference type="InterPro" id="IPR001789">
    <property type="entry name" value="Sig_transdc_resp-reg_receiver"/>
</dbReference>
<evidence type="ECO:0000256" key="2">
    <source>
        <dbReference type="ARBA" id="ARBA00023012"/>
    </source>
</evidence>
<reference evidence="5 6" key="1">
    <citation type="journal article" date="2011" name="J. Bacteriol.">
        <title>Genome sequence of Chthoniobacter flavus Ellin428, an aerobic heterotrophic soil bacterium.</title>
        <authorList>
            <person name="Kant R."/>
            <person name="van Passel M.W."/>
            <person name="Palva A."/>
            <person name="Lucas S."/>
            <person name="Lapidus A."/>
            <person name="Glavina Del Rio T."/>
            <person name="Dalin E."/>
            <person name="Tice H."/>
            <person name="Bruce D."/>
            <person name="Goodwin L."/>
            <person name="Pitluck S."/>
            <person name="Larimer F.W."/>
            <person name="Land M.L."/>
            <person name="Hauser L."/>
            <person name="Sangwan P."/>
            <person name="de Vos W.M."/>
            <person name="Janssen P.H."/>
            <person name="Smidt H."/>
        </authorList>
    </citation>
    <scope>NUCLEOTIDE SEQUENCE [LARGE SCALE GENOMIC DNA]</scope>
    <source>
        <strain evidence="5 6">Ellin428</strain>
    </source>
</reference>
<dbReference type="eggNOG" id="COG2204">
    <property type="taxonomic scope" value="Bacteria"/>
</dbReference>
<keyword evidence="1 3" id="KW-0597">Phosphoprotein</keyword>